<proteinExistence type="predicted"/>
<protein>
    <submittedName>
        <fullName evidence="4">Proto-oncogene serine/threonine-protein kinase mos</fullName>
    </submittedName>
</protein>
<dbReference type="PROSITE" id="PS50011">
    <property type="entry name" value="PROTEIN_KINASE_DOM"/>
    <property type="match status" value="1"/>
</dbReference>
<dbReference type="PROSITE" id="PS00107">
    <property type="entry name" value="PROTEIN_KINASE_ATP"/>
    <property type="match status" value="1"/>
</dbReference>
<gene>
    <name evidence="4" type="ORF">TSOC_007679</name>
</gene>
<dbReference type="Pfam" id="PF07714">
    <property type="entry name" value="PK_Tyr_Ser-Thr"/>
    <property type="match status" value="3"/>
</dbReference>
<dbReference type="InterPro" id="IPR011009">
    <property type="entry name" value="Kinase-like_dom_sf"/>
</dbReference>
<feature type="compositionally biased region" description="Low complexity" evidence="2">
    <location>
        <begin position="228"/>
        <end position="238"/>
    </location>
</feature>
<feature type="compositionally biased region" description="Low complexity" evidence="2">
    <location>
        <begin position="161"/>
        <end position="170"/>
    </location>
</feature>
<dbReference type="PANTHER" id="PTHR44329:SF214">
    <property type="entry name" value="PROTEIN KINASE DOMAIN-CONTAINING PROTEIN"/>
    <property type="match status" value="1"/>
</dbReference>
<dbReference type="Gene3D" id="3.30.200.20">
    <property type="entry name" value="Phosphorylase Kinase, domain 1"/>
    <property type="match status" value="1"/>
</dbReference>
<keyword evidence="1" id="KW-0067">ATP-binding</keyword>
<dbReference type="EMBL" id="PGGS01000264">
    <property type="protein sequence ID" value="PNH06012.1"/>
    <property type="molecule type" value="Genomic_DNA"/>
</dbReference>
<feature type="region of interest" description="Disordered" evidence="2">
    <location>
        <begin position="446"/>
        <end position="479"/>
    </location>
</feature>
<reference evidence="4 5" key="1">
    <citation type="journal article" date="2017" name="Mol. Biol. Evol.">
        <title>The 4-celled Tetrabaena socialis nuclear genome reveals the essential components for genetic control of cell number at the origin of multicellularity in the volvocine lineage.</title>
        <authorList>
            <person name="Featherston J."/>
            <person name="Arakaki Y."/>
            <person name="Hanschen E.R."/>
            <person name="Ferris P.J."/>
            <person name="Michod R.E."/>
            <person name="Olson B.J.S.C."/>
            <person name="Nozaki H."/>
            <person name="Durand P.M."/>
        </authorList>
    </citation>
    <scope>NUCLEOTIDE SEQUENCE [LARGE SCALE GENOMIC DNA]</scope>
    <source>
        <strain evidence="4 5">NIES-571</strain>
    </source>
</reference>
<dbReference type="PANTHER" id="PTHR44329">
    <property type="entry name" value="SERINE/THREONINE-PROTEIN KINASE TNNI3K-RELATED"/>
    <property type="match status" value="1"/>
</dbReference>
<dbReference type="Gene3D" id="1.10.510.10">
    <property type="entry name" value="Transferase(Phosphotransferase) domain 1"/>
    <property type="match status" value="2"/>
</dbReference>
<keyword evidence="4" id="KW-0808">Transferase</keyword>
<organism evidence="4 5">
    <name type="scientific">Tetrabaena socialis</name>
    <dbReference type="NCBI Taxonomy" id="47790"/>
    <lineage>
        <taxon>Eukaryota</taxon>
        <taxon>Viridiplantae</taxon>
        <taxon>Chlorophyta</taxon>
        <taxon>core chlorophytes</taxon>
        <taxon>Chlorophyceae</taxon>
        <taxon>CS clade</taxon>
        <taxon>Chlamydomonadales</taxon>
        <taxon>Tetrabaenaceae</taxon>
        <taxon>Tetrabaena</taxon>
    </lineage>
</organism>
<dbReference type="GO" id="GO:0004674">
    <property type="term" value="F:protein serine/threonine kinase activity"/>
    <property type="evidence" value="ECO:0007669"/>
    <property type="project" value="TreeGrafter"/>
</dbReference>
<feature type="binding site" evidence="1">
    <location>
        <position position="345"/>
    </location>
    <ligand>
        <name>ATP</name>
        <dbReference type="ChEBI" id="CHEBI:30616"/>
    </ligand>
</feature>
<feature type="region of interest" description="Disordered" evidence="2">
    <location>
        <begin position="391"/>
        <end position="417"/>
    </location>
</feature>
<dbReference type="InterPro" id="IPR051681">
    <property type="entry name" value="Ser/Thr_Kinases-Pseudokinases"/>
</dbReference>
<comment type="caution">
    <text evidence="4">The sequence shown here is derived from an EMBL/GenBank/DDBJ whole genome shotgun (WGS) entry which is preliminary data.</text>
</comment>
<dbReference type="Proteomes" id="UP000236333">
    <property type="component" value="Unassembled WGS sequence"/>
</dbReference>
<evidence type="ECO:0000313" key="4">
    <source>
        <dbReference type="EMBL" id="PNH06012.1"/>
    </source>
</evidence>
<evidence type="ECO:0000313" key="5">
    <source>
        <dbReference type="Proteomes" id="UP000236333"/>
    </source>
</evidence>
<dbReference type="GO" id="GO:0005524">
    <property type="term" value="F:ATP binding"/>
    <property type="evidence" value="ECO:0007669"/>
    <property type="project" value="UniProtKB-UniRule"/>
</dbReference>
<dbReference type="InterPro" id="IPR001245">
    <property type="entry name" value="Ser-Thr/Tyr_kinase_cat_dom"/>
</dbReference>
<keyword evidence="4" id="KW-0418">Kinase</keyword>
<feature type="region of interest" description="Disordered" evidence="2">
    <location>
        <begin position="222"/>
        <end position="243"/>
    </location>
</feature>
<feature type="region of interest" description="Disordered" evidence="2">
    <location>
        <begin position="761"/>
        <end position="803"/>
    </location>
</feature>
<dbReference type="PROSITE" id="PS00109">
    <property type="entry name" value="PROTEIN_KINASE_TYR"/>
    <property type="match status" value="1"/>
</dbReference>
<name>A0A2J8A0G1_9CHLO</name>
<dbReference type="AlphaFoldDB" id="A0A2J8A0G1"/>
<keyword evidence="5" id="KW-1185">Reference proteome</keyword>
<dbReference type="OrthoDB" id="4062651at2759"/>
<feature type="domain" description="Protein kinase" evidence="3">
    <location>
        <begin position="318"/>
        <end position="984"/>
    </location>
</feature>
<dbReference type="InterPro" id="IPR017441">
    <property type="entry name" value="Protein_kinase_ATP_BS"/>
</dbReference>
<feature type="compositionally biased region" description="Gly residues" evidence="2">
    <location>
        <begin position="404"/>
        <end position="414"/>
    </location>
</feature>
<accession>A0A2J8A0G1</accession>
<evidence type="ECO:0000259" key="3">
    <source>
        <dbReference type="PROSITE" id="PS50011"/>
    </source>
</evidence>
<feature type="compositionally biased region" description="Low complexity" evidence="2">
    <location>
        <begin position="511"/>
        <end position="531"/>
    </location>
</feature>
<dbReference type="InterPro" id="IPR000719">
    <property type="entry name" value="Prot_kinase_dom"/>
</dbReference>
<dbReference type="SUPFAM" id="SSF56112">
    <property type="entry name" value="Protein kinase-like (PK-like)"/>
    <property type="match status" value="1"/>
</dbReference>
<dbReference type="InterPro" id="IPR008266">
    <property type="entry name" value="Tyr_kinase_AS"/>
</dbReference>
<feature type="region of interest" description="Disordered" evidence="2">
    <location>
        <begin position="1"/>
        <end position="67"/>
    </location>
</feature>
<keyword evidence="1" id="KW-0547">Nucleotide-binding</keyword>
<evidence type="ECO:0000256" key="2">
    <source>
        <dbReference type="SAM" id="MobiDB-lite"/>
    </source>
</evidence>
<feature type="region of interest" description="Disordered" evidence="2">
    <location>
        <begin position="148"/>
        <end position="170"/>
    </location>
</feature>
<sequence>MRARHAQRCGCAGALRAADEEKGRGAAGGGADGPGTEPGRGDTQRAAAGAPSMGPSHARGREAPPPQPAVVVSLLPEVVPHATQAMGAGGLEQPQPLMLGQQRAVLSEPSHASASEQGSDFSSSFAAVDACLRPPTMLEQLQLQAGAGEGVNSGAGGPQKGAGSQRAGAAGLAAPGATGLWEGGGGRPPPRLATAAAAALLAPSPSALQLAAGGGRALSVLQPLRPEAGPGNSPAASQPSPPIAPRAAAALTAGVGGALLQPQPMDVSPLLRGTGAYGSGAVLMDLVGEIDGLIRRIEASTTSTGPQALAASNSGKQQTQHRVLGSGGFGVVYKGEWRGLPVAIKVVLLQEGDTATRRQRLVREVALTATLSHPHIVPTYHYTASPVRQWAGGAEPHANPPSGPGGGDGGGGSSGALSEAGVVAHQLSIVMAYCDRGTLRDALKGDTFNRPWEGMGATGTGGAKAASASRNRGTGSAETYEDAAVVATRGPAAEGSGAGTTGSNPPPPGLPARRAVLPAQPQPQQQQQQQPQPQPQPRPLPGAAGGGTAPGDTLGRSQLPEAGLVLQACAAEPEVRPRVEAWADLRPVANQPLALVAALDVARGLAYLHACNVVHGDLSLQNILITSVEPRFPEAALAAAGAAAADVTAAAAAAGVAIIEVAMAAVGVTHPQPQKTAVDVRAVLAGAAKDLAHSSHKQLNEGEVTGPASAEVSFLPAAKSDFWAVPSSGAAEADAGDDVAAQPPPVRMAGVDGGGVGASLVGARCSQSGPDGRGGRPPISPHASAPSCTAFSGPTTADANTSTANTGTLWSMYRAHDTGGTGGGSGGTPVGIPSASFAGGGGAGRARTRLAQHVLLLPLLNQVFKISDFGLSVRLEGDETHRSNLYQGTPFFTAVEVLQSGQVAPAADIYSFGVCLWCLAHGVSLCQLRHLLPSVYHPLAPSLTANTSPDLPPPLRALIRRCLASDASRRPSAPSLVAELTDMLQAVGSAVYSLVCWWSYG</sequence>
<feature type="compositionally biased region" description="Gly residues" evidence="2">
    <location>
        <begin position="148"/>
        <end position="160"/>
    </location>
</feature>
<evidence type="ECO:0000256" key="1">
    <source>
        <dbReference type="PROSITE-ProRule" id="PRU10141"/>
    </source>
</evidence>
<feature type="compositionally biased region" description="Gly residues" evidence="2">
    <location>
        <begin position="25"/>
        <end position="38"/>
    </location>
</feature>
<feature type="region of interest" description="Disordered" evidence="2">
    <location>
        <begin position="734"/>
        <end position="753"/>
    </location>
</feature>
<feature type="region of interest" description="Disordered" evidence="2">
    <location>
        <begin position="491"/>
        <end position="557"/>
    </location>
</feature>